<organism evidence="2 3">
    <name type="scientific">Panicum virgatum</name>
    <name type="common">Blackwell switchgrass</name>
    <dbReference type="NCBI Taxonomy" id="38727"/>
    <lineage>
        <taxon>Eukaryota</taxon>
        <taxon>Viridiplantae</taxon>
        <taxon>Streptophyta</taxon>
        <taxon>Embryophyta</taxon>
        <taxon>Tracheophyta</taxon>
        <taxon>Spermatophyta</taxon>
        <taxon>Magnoliopsida</taxon>
        <taxon>Liliopsida</taxon>
        <taxon>Poales</taxon>
        <taxon>Poaceae</taxon>
        <taxon>PACMAD clade</taxon>
        <taxon>Panicoideae</taxon>
        <taxon>Panicodae</taxon>
        <taxon>Paniceae</taxon>
        <taxon>Panicinae</taxon>
        <taxon>Panicum</taxon>
        <taxon>Panicum sect. Hiantes</taxon>
    </lineage>
</organism>
<accession>A0A8T0S8Y0</accession>
<evidence type="ECO:0000313" key="3">
    <source>
        <dbReference type="Proteomes" id="UP000823388"/>
    </source>
</evidence>
<sequence length="129" mass="14767">MAPTTRFPPSPRRLATPNPPLPWYRRQPCGPPRILHPRSRAATPRYLLRTSPTHQLASVVAAGLPRRRPRRYSRECAPSNHAVLGLGLDGLRGRARAACPLRWRRSWRPRCRGRACAQRQEQRRQARGS</sequence>
<reference evidence="2" key="1">
    <citation type="submission" date="2020-05" db="EMBL/GenBank/DDBJ databases">
        <title>WGS assembly of Panicum virgatum.</title>
        <authorList>
            <person name="Lovell J.T."/>
            <person name="Jenkins J."/>
            <person name="Shu S."/>
            <person name="Juenger T.E."/>
            <person name="Schmutz J."/>
        </authorList>
    </citation>
    <scope>NUCLEOTIDE SEQUENCE</scope>
    <source>
        <strain evidence="2">AP13</strain>
    </source>
</reference>
<proteinExistence type="predicted"/>
<dbReference type="Proteomes" id="UP000823388">
    <property type="component" value="Chromosome 5K"/>
</dbReference>
<evidence type="ECO:0000256" key="1">
    <source>
        <dbReference type="SAM" id="MobiDB-lite"/>
    </source>
</evidence>
<protein>
    <submittedName>
        <fullName evidence="2">Uncharacterized protein</fullName>
    </submittedName>
</protein>
<evidence type="ECO:0000313" key="2">
    <source>
        <dbReference type="EMBL" id="KAG2594687.1"/>
    </source>
</evidence>
<gene>
    <name evidence="2" type="ORF">PVAP13_5KG011424</name>
</gene>
<keyword evidence="3" id="KW-1185">Reference proteome</keyword>
<name>A0A8T0S8Y0_PANVG</name>
<dbReference type="AlphaFoldDB" id="A0A8T0S8Y0"/>
<dbReference type="EMBL" id="CM029045">
    <property type="protein sequence ID" value="KAG2594687.1"/>
    <property type="molecule type" value="Genomic_DNA"/>
</dbReference>
<feature type="region of interest" description="Disordered" evidence="1">
    <location>
        <begin position="1"/>
        <end position="38"/>
    </location>
</feature>
<comment type="caution">
    <text evidence="2">The sequence shown here is derived from an EMBL/GenBank/DDBJ whole genome shotgun (WGS) entry which is preliminary data.</text>
</comment>
<feature type="compositionally biased region" description="Pro residues" evidence="1">
    <location>
        <begin position="1"/>
        <end position="22"/>
    </location>
</feature>